<accession>A0A2S0MW84</accession>
<evidence type="ECO:0000313" key="1">
    <source>
        <dbReference type="EMBL" id="AVO40145.1"/>
    </source>
</evidence>
<evidence type="ECO:0000313" key="2">
    <source>
        <dbReference type="Proteomes" id="UP000239326"/>
    </source>
</evidence>
<gene>
    <name evidence="1" type="ORF">C6571_01540</name>
</gene>
<name>A0A2S0MW84_9BURK</name>
<dbReference type="RefSeq" id="WP_106445138.1">
    <property type="nucleotide sequence ID" value="NZ_CP027669.1"/>
</dbReference>
<dbReference type="Proteomes" id="UP000239326">
    <property type="component" value="Chromosome"/>
</dbReference>
<organism evidence="1 2">
    <name type="scientific">Simplicispira suum</name>
    <dbReference type="NCBI Taxonomy" id="2109915"/>
    <lineage>
        <taxon>Bacteria</taxon>
        <taxon>Pseudomonadati</taxon>
        <taxon>Pseudomonadota</taxon>
        <taxon>Betaproteobacteria</taxon>
        <taxon>Burkholderiales</taxon>
        <taxon>Comamonadaceae</taxon>
        <taxon>Simplicispira</taxon>
    </lineage>
</organism>
<keyword evidence="2" id="KW-1185">Reference proteome</keyword>
<dbReference type="KEGG" id="simp:C6571_01540"/>
<proteinExistence type="predicted"/>
<dbReference type="EMBL" id="CP027669">
    <property type="protein sequence ID" value="AVO40145.1"/>
    <property type="molecule type" value="Genomic_DNA"/>
</dbReference>
<dbReference type="AlphaFoldDB" id="A0A2S0MW84"/>
<reference evidence="1 2" key="1">
    <citation type="submission" date="2018-03" db="EMBL/GenBank/DDBJ databases">
        <title>Genome sequencing of Simplicispira sp.</title>
        <authorList>
            <person name="Kim S.-J."/>
            <person name="Heo J."/>
            <person name="Kwon S.-W."/>
        </authorList>
    </citation>
    <scope>NUCLEOTIDE SEQUENCE [LARGE SCALE GENOMIC DNA]</scope>
    <source>
        <strain evidence="1 2">SC1-8</strain>
    </source>
</reference>
<protein>
    <submittedName>
        <fullName evidence="1">Uncharacterized protein</fullName>
    </submittedName>
</protein>
<sequence length="141" mass="15020">MLLQAARAAWRRNRGSGIANAAPHYNGTVKGEIDGKKLDVKVVCERSKIGKMDSLSARSDPGMEIDAKDRNGDGIAVSVTGDMSQPAAAFTMLVGGKVYKFGARRDLKVTATGLSLKAHFKPAPNKPELTAYDVDLTLECA</sequence>
<dbReference type="OrthoDB" id="9840578at2"/>